<protein>
    <submittedName>
        <fullName evidence="1">Uncharacterized protein</fullName>
    </submittedName>
</protein>
<accession>A0A2N3KCZ3</accession>
<organism evidence="1 2">
    <name type="scientific">Thalassospira marina</name>
    <dbReference type="NCBI Taxonomy" id="2048283"/>
    <lineage>
        <taxon>Bacteria</taxon>
        <taxon>Pseudomonadati</taxon>
        <taxon>Pseudomonadota</taxon>
        <taxon>Alphaproteobacteria</taxon>
        <taxon>Rhodospirillales</taxon>
        <taxon>Thalassospiraceae</taxon>
        <taxon>Thalassospira</taxon>
    </lineage>
</organism>
<comment type="caution">
    <text evidence="1">The sequence shown here is derived from an EMBL/GenBank/DDBJ whole genome shotgun (WGS) entry which is preliminary data.</text>
</comment>
<evidence type="ECO:0000313" key="2">
    <source>
        <dbReference type="Proteomes" id="UP000233597"/>
    </source>
</evidence>
<gene>
    <name evidence="1" type="ORF">COO20_24520</name>
</gene>
<sequence length="70" mass="7700">MRPATKWLPARQNPAPCLIRHYSCIKILLSGDFSKSGDSTGKICPARSKFGLLDKTTRADFASATPDFDK</sequence>
<dbReference type="AlphaFoldDB" id="A0A2N3KCZ3"/>
<reference evidence="1 2" key="1">
    <citation type="submission" date="2017-09" db="EMBL/GenBank/DDBJ databases">
        <title>Biodiversity and function of Thalassospira species in the particle-attached aromatic-hydrocarbon-degrading consortia from the surface seawater of the South China Sea.</title>
        <authorList>
            <person name="Dong C."/>
            <person name="Liu R."/>
            <person name="Shao Z."/>
        </authorList>
    </citation>
    <scope>NUCLEOTIDE SEQUENCE [LARGE SCALE GENOMIC DNA]</scope>
    <source>
        <strain evidence="1 2">CSC1P2</strain>
    </source>
</reference>
<dbReference type="Proteomes" id="UP000233597">
    <property type="component" value="Unassembled WGS sequence"/>
</dbReference>
<dbReference type="EMBL" id="NWTK01000023">
    <property type="protein sequence ID" value="PKR48432.1"/>
    <property type="molecule type" value="Genomic_DNA"/>
</dbReference>
<evidence type="ECO:0000313" key="1">
    <source>
        <dbReference type="EMBL" id="PKR48432.1"/>
    </source>
</evidence>
<proteinExistence type="predicted"/>
<name>A0A2N3KCZ3_9PROT</name>